<reference evidence="3 4" key="2">
    <citation type="submission" date="2023-10" db="EMBL/GenBank/DDBJ databases">
        <authorList>
            <person name="Han X.F."/>
        </authorList>
    </citation>
    <scope>NUCLEOTIDE SEQUENCE [LARGE SCALE GENOMIC DNA]</scope>
    <source>
        <strain evidence="3 4">KCTC 39840</strain>
    </source>
</reference>
<evidence type="ECO:0000256" key="1">
    <source>
        <dbReference type="ARBA" id="ARBA00022801"/>
    </source>
</evidence>
<comment type="caution">
    <text evidence="3">The sequence shown here is derived from an EMBL/GenBank/DDBJ whole genome shotgun (WGS) entry which is preliminary data.</text>
</comment>
<sequence length="214" mass="22846">MVDVTTGETYGDRGQRPALLVVDMQNDFVASDGVFAQAGLTIEDPAALVGRVAALADRFRAAGGLVVWVKMVWDDDAAVGLLAQRSPFLATAGLRRGSRGAELVDGLRPRPGDAVVEKTRFSAFHATELERLLADEQVETVVVCGVRTDFCVESTVRDAFFRDLAVLVADDAVGGYFPALHDSSLRVMGTVFAEVLGTDAVLARTLAPHDPQSK</sequence>
<protein>
    <submittedName>
        <fullName evidence="3">Isochorismatase family cysteine hydrolase</fullName>
        <ecNumber evidence="3">3.-.-.-</ecNumber>
    </submittedName>
</protein>
<evidence type="ECO:0000313" key="4">
    <source>
        <dbReference type="Proteomes" id="UP001284601"/>
    </source>
</evidence>
<feature type="domain" description="Isochorismatase-like" evidence="2">
    <location>
        <begin position="18"/>
        <end position="199"/>
    </location>
</feature>
<keyword evidence="1 3" id="KW-0378">Hydrolase</keyword>
<dbReference type="InterPro" id="IPR050272">
    <property type="entry name" value="Isochorismatase-like_hydrls"/>
</dbReference>
<evidence type="ECO:0000313" key="3">
    <source>
        <dbReference type="EMBL" id="MDW5594038.1"/>
    </source>
</evidence>
<reference evidence="4" key="1">
    <citation type="submission" date="2023-07" db="EMBL/GenBank/DDBJ databases">
        <title>Conexibacter stalactiti sp. nov., isolated from stalactites in a lava cave and emended description of the genus Conexibacter.</title>
        <authorList>
            <person name="Lee S.D."/>
        </authorList>
    </citation>
    <scope>NUCLEOTIDE SEQUENCE [LARGE SCALE GENOMIC DNA]</scope>
    <source>
        <strain evidence="4">KCTC 39840</strain>
    </source>
</reference>
<dbReference type="EMBL" id="JAWSTH010000011">
    <property type="protein sequence ID" value="MDW5594038.1"/>
    <property type="molecule type" value="Genomic_DNA"/>
</dbReference>
<dbReference type="PANTHER" id="PTHR43540:SF6">
    <property type="entry name" value="ISOCHORISMATASE-LIKE DOMAIN-CONTAINING PROTEIN"/>
    <property type="match status" value="1"/>
</dbReference>
<dbReference type="CDD" id="cd00431">
    <property type="entry name" value="cysteine_hydrolases"/>
    <property type="match status" value="1"/>
</dbReference>
<dbReference type="PANTHER" id="PTHR43540">
    <property type="entry name" value="PEROXYUREIDOACRYLATE/UREIDOACRYLATE AMIDOHYDROLASE-RELATED"/>
    <property type="match status" value="1"/>
</dbReference>
<organism evidence="3 4">
    <name type="scientific">Conexibacter stalactiti</name>
    <dbReference type="NCBI Taxonomy" id="1940611"/>
    <lineage>
        <taxon>Bacteria</taxon>
        <taxon>Bacillati</taxon>
        <taxon>Actinomycetota</taxon>
        <taxon>Thermoleophilia</taxon>
        <taxon>Solirubrobacterales</taxon>
        <taxon>Conexibacteraceae</taxon>
        <taxon>Conexibacter</taxon>
    </lineage>
</organism>
<keyword evidence="4" id="KW-1185">Reference proteome</keyword>
<proteinExistence type="predicted"/>
<name>A0ABU4HL75_9ACTN</name>
<dbReference type="InterPro" id="IPR036380">
    <property type="entry name" value="Isochorismatase-like_sf"/>
</dbReference>
<dbReference type="SUPFAM" id="SSF52499">
    <property type="entry name" value="Isochorismatase-like hydrolases"/>
    <property type="match status" value="1"/>
</dbReference>
<gene>
    <name evidence="3" type="ORF">R7226_06815</name>
</gene>
<dbReference type="Gene3D" id="3.40.50.850">
    <property type="entry name" value="Isochorismatase-like"/>
    <property type="match status" value="1"/>
</dbReference>
<dbReference type="Proteomes" id="UP001284601">
    <property type="component" value="Unassembled WGS sequence"/>
</dbReference>
<dbReference type="EC" id="3.-.-.-" evidence="3"/>
<evidence type="ECO:0000259" key="2">
    <source>
        <dbReference type="Pfam" id="PF00857"/>
    </source>
</evidence>
<dbReference type="Pfam" id="PF00857">
    <property type="entry name" value="Isochorismatase"/>
    <property type="match status" value="1"/>
</dbReference>
<accession>A0ABU4HL75</accession>
<dbReference type="RefSeq" id="WP_318596296.1">
    <property type="nucleotide sequence ID" value="NZ_JAWSTH010000011.1"/>
</dbReference>
<dbReference type="InterPro" id="IPR000868">
    <property type="entry name" value="Isochorismatase-like_dom"/>
</dbReference>
<dbReference type="GO" id="GO:0016787">
    <property type="term" value="F:hydrolase activity"/>
    <property type="evidence" value="ECO:0007669"/>
    <property type="project" value="UniProtKB-KW"/>
</dbReference>